<dbReference type="AlphaFoldDB" id="A0A0L0BYV0"/>
<comment type="caution">
    <text evidence="3">The sequence shown here is derived from an EMBL/GenBank/DDBJ whole genome shotgun (WGS) entry which is preliminary data.</text>
</comment>
<feature type="signal peptide" evidence="2">
    <location>
        <begin position="1"/>
        <end position="25"/>
    </location>
</feature>
<feature type="compositionally biased region" description="Polar residues" evidence="1">
    <location>
        <begin position="477"/>
        <end position="493"/>
    </location>
</feature>
<feature type="region of interest" description="Disordered" evidence="1">
    <location>
        <begin position="500"/>
        <end position="575"/>
    </location>
</feature>
<feature type="region of interest" description="Disordered" evidence="1">
    <location>
        <begin position="124"/>
        <end position="183"/>
    </location>
</feature>
<name>A0A0L0BYV0_LUCCU</name>
<feature type="compositionally biased region" description="Basic residues" evidence="1">
    <location>
        <begin position="146"/>
        <end position="159"/>
    </location>
</feature>
<organism evidence="3 4">
    <name type="scientific">Lucilia cuprina</name>
    <name type="common">Green bottle fly</name>
    <name type="synonym">Australian sheep blowfly</name>
    <dbReference type="NCBI Taxonomy" id="7375"/>
    <lineage>
        <taxon>Eukaryota</taxon>
        <taxon>Metazoa</taxon>
        <taxon>Ecdysozoa</taxon>
        <taxon>Arthropoda</taxon>
        <taxon>Hexapoda</taxon>
        <taxon>Insecta</taxon>
        <taxon>Pterygota</taxon>
        <taxon>Neoptera</taxon>
        <taxon>Endopterygota</taxon>
        <taxon>Diptera</taxon>
        <taxon>Brachycera</taxon>
        <taxon>Muscomorpha</taxon>
        <taxon>Oestroidea</taxon>
        <taxon>Calliphoridae</taxon>
        <taxon>Luciliinae</taxon>
        <taxon>Lucilia</taxon>
    </lineage>
</organism>
<feature type="compositionally biased region" description="Basic and acidic residues" evidence="1">
    <location>
        <begin position="160"/>
        <end position="170"/>
    </location>
</feature>
<dbReference type="EMBL" id="JRES01001143">
    <property type="protein sequence ID" value="KNC25200.1"/>
    <property type="molecule type" value="Genomic_DNA"/>
</dbReference>
<sequence>MKNCRVSNDMKTVVLLFFICCVTVASNSRAAAATAAHATLQQQPQTLKFKQQLQYRMPQHDKIEYKEHIKQQQQQYHQQQYLQQLQGPKYNNQLVQQKQRLQNHQQQQLLAVNKLQVLPSTSSRVSHVGSDLSPLNLEQVKNSNSKQRKHPNRLNRKRRAQADVQRDKDSNSSSLKQQETKGMIQTSMKSNLTKESHAALEKQQQLDTKTTTTKLTKVTTSVANTKKLQTTLAPLTTSTFVNSEEPRTEKTPTRTRIRIHANIKVSNATSYPHTTASTISSTTTTTKTPSTAKVTILPMTATSQLSSMTTTTLKSMDRTTSLPTTTISATTAATINSKSKNLTTKPNINLNTENTNVLTQEVALREEIALREEASLKNLVTATSTTPLPLTTTFKSATKTDSSSSMTQNTYINLNTEDIQEPSQEFLLPNLREEQVPFRKSLDKEDNNREEKKNLENSSKESIQQQQLTKYLETSIFGRNTTTPRSPLSKTTISYSKAINPTAKSYPNQDIKTATGTNHSNNTDSGKTLYRYSISTTTPARTTTPSHRSSITTIPTHLPETTTDTSRISNSAPKSSFKFNPENVWKPKQEIILKNSPKTAPHFPHSPALEYYDKEQFEAFKNFYLKPKITKFFEKFPSNADIKPYDPVKNSYRKSLTSLESFAASTTTPSELFKVKSDFVNSDDHSDFLKQFEDEKFKKQFFKEFFKNIQMPPDSFIERPMRYLSDKEFAAKDNMDMVTMLENLPHFNMFNLENYMPTNVKDNSKDFNYYMPYFGMEIPDD</sequence>
<feature type="region of interest" description="Disordered" evidence="1">
    <location>
        <begin position="437"/>
        <end position="466"/>
    </location>
</feature>
<feature type="compositionally biased region" description="Polar residues" evidence="1">
    <location>
        <begin position="500"/>
        <end position="526"/>
    </location>
</feature>
<accession>A0A0L0BYV0</accession>
<keyword evidence="2" id="KW-0732">Signal</keyword>
<feature type="region of interest" description="Disordered" evidence="1">
    <location>
        <begin position="474"/>
        <end position="493"/>
    </location>
</feature>
<keyword evidence="4" id="KW-1185">Reference proteome</keyword>
<feature type="compositionally biased region" description="Basic and acidic residues" evidence="1">
    <location>
        <begin position="437"/>
        <end position="459"/>
    </location>
</feature>
<reference evidence="3 4" key="1">
    <citation type="journal article" date="2015" name="Nat. Commun.">
        <title>Lucilia cuprina genome unlocks parasitic fly biology to underpin future interventions.</title>
        <authorList>
            <person name="Anstead C.A."/>
            <person name="Korhonen P.K."/>
            <person name="Young N.D."/>
            <person name="Hall R.S."/>
            <person name="Jex A.R."/>
            <person name="Murali S.C."/>
            <person name="Hughes D.S."/>
            <person name="Lee S.F."/>
            <person name="Perry T."/>
            <person name="Stroehlein A.J."/>
            <person name="Ansell B.R."/>
            <person name="Breugelmans B."/>
            <person name="Hofmann A."/>
            <person name="Qu J."/>
            <person name="Dugan S."/>
            <person name="Lee S.L."/>
            <person name="Chao H."/>
            <person name="Dinh H."/>
            <person name="Han Y."/>
            <person name="Doddapaneni H.V."/>
            <person name="Worley K.C."/>
            <person name="Muzny D.M."/>
            <person name="Ioannidis P."/>
            <person name="Waterhouse R.M."/>
            <person name="Zdobnov E.M."/>
            <person name="James P.J."/>
            <person name="Bagnall N.H."/>
            <person name="Kotze A.C."/>
            <person name="Gibbs R.A."/>
            <person name="Richards S."/>
            <person name="Batterham P."/>
            <person name="Gasser R.B."/>
        </authorList>
    </citation>
    <scope>NUCLEOTIDE SEQUENCE [LARGE SCALE GENOMIC DNA]</scope>
    <source>
        <strain evidence="3 4">LS</strain>
        <tissue evidence="3">Full body</tissue>
    </source>
</reference>
<feature type="compositionally biased region" description="Low complexity" evidence="1">
    <location>
        <begin position="533"/>
        <end position="565"/>
    </location>
</feature>
<evidence type="ECO:0000313" key="3">
    <source>
        <dbReference type="EMBL" id="KNC25200.1"/>
    </source>
</evidence>
<feature type="chain" id="PRO_5005535451" evidence="2">
    <location>
        <begin position="26"/>
        <end position="781"/>
    </location>
</feature>
<gene>
    <name evidence="3" type="ORF">FF38_08252</name>
</gene>
<evidence type="ECO:0000313" key="4">
    <source>
        <dbReference type="Proteomes" id="UP000037069"/>
    </source>
</evidence>
<dbReference type="Proteomes" id="UP000037069">
    <property type="component" value="Unassembled WGS sequence"/>
</dbReference>
<evidence type="ECO:0000256" key="2">
    <source>
        <dbReference type="SAM" id="SignalP"/>
    </source>
</evidence>
<feature type="compositionally biased region" description="Polar residues" evidence="1">
    <location>
        <begin position="566"/>
        <end position="575"/>
    </location>
</feature>
<proteinExistence type="predicted"/>
<protein>
    <submittedName>
        <fullName evidence="3">Uncharacterized protein</fullName>
    </submittedName>
</protein>
<evidence type="ECO:0000256" key="1">
    <source>
        <dbReference type="SAM" id="MobiDB-lite"/>
    </source>
</evidence>